<feature type="domain" description="AB hydrolase-1" evidence="4">
    <location>
        <begin position="79"/>
        <end position="234"/>
    </location>
</feature>
<dbReference type="RefSeq" id="WP_271216955.1">
    <property type="nucleotide sequence ID" value="NZ_BAAAVD010000064.1"/>
</dbReference>
<comment type="similarity">
    <text evidence="1">Belongs to the peptidase S33 family.</text>
</comment>
<dbReference type="EMBL" id="BSEV01000002">
    <property type="protein sequence ID" value="GLK08477.1"/>
    <property type="molecule type" value="Genomic_DNA"/>
</dbReference>
<dbReference type="InterPro" id="IPR051601">
    <property type="entry name" value="Serine_prot/Carboxylest_S33"/>
</dbReference>
<dbReference type="InterPro" id="IPR029058">
    <property type="entry name" value="AB_hydrolase_fold"/>
</dbReference>
<dbReference type="GO" id="GO:0016787">
    <property type="term" value="F:hydrolase activity"/>
    <property type="evidence" value="ECO:0007669"/>
    <property type="project" value="UniProtKB-KW"/>
</dbReference>
<keyword evidence="3" id="KW-0732">Signal</keyword>
<evidence type="ECO:0000313" key="6">
    <source>
        <dbReference type="EMBL" id="GLK08477.1"/>
    </source>
</evidence>
<keyword evidence="7" id="KW-1185">Reference proteome</keyword>
<feature type="signal peptide" evidence="3">
    <location>
        <begin position="1"/>
        <end position="28"/>
    </location>
</feature>
<reference evidence="6" key="1">
    <citation type="journal article" date="2014" name="Int. J. Syst. Evol. Microbiol.">
        <title>Complete genome sequence of Corynebacterium casei LMG S-19264T (=DSM 44701T), isolated from a smear-ripened cheese.</title>
        <authorList>
            <consortium name="US DOE Joint Genome Institute (JGI-PGF)"/>
            <person name="Walter F."/>
            <person name="Albersmeier A."/>
            <person name="Kalinowski J."/>
            <person name="Ruckert C."/>
        </authorList>
    </citation>
    <scope>NUCLEOTIDE SEQUENCE</scope>
    <source>
        <strain evidence="6">VKM Ac-2007</strain>
    </source>
</reference>
<gene>
    <name evidence="6" type="ORF">GCM10017600_18820</name>
</gene>
<dbReference type="Pfam" id="PF08386">
    <property type="entry name" value="Abhydrolase_4"/>
    <property type="match status" value="1"/>
</dbReference>
<dbReference type="SUPFAM" id="SSF53474">
    <property type="entry name" value="alpha/beta-Hydrolases"/>
    <property type="match status" value="1"/>
</dbReference>
<accession>A0A9W6HY52</accession>
<dbReference type="Pfam" id="PF00561">
    <property type="entry name" value="Abhydrolase_1"/>
    <property type="match status" value="1"/>
</dbReference>
<dbReference type="PANTHER" id="PTHR43248">
    <property type="entry name" value="2-SUCCINYL-6-HYDROXY-2,4-CYCLOHEXADIENE-1-CARBOXYLATE SYNTHASE"/>
    <property type="match status" value="1"/>
</dbReference>
<feature type="domain" description="Peptidase S33 tripeptidyl aminopeptidase-like C-terminal" evidence="5">
    <location>
        <begin position="393"/>
        <end position="489"/>
    </location>
</feature>
<dbReference type="Proteomes" id="UP001143474">
    <property type="component" value="Unassembled WGS sequence"/>
</dbReference>
<evidence type="ECO:0000256" key="1">
    <source>
        <dbReference type="ARBA" id="ARBA00010088"/>
    </source>
</evidence>
<evidence type="ECO:0000259" key="4">
    <source>
        <dbReference type="Pfam" id="PF00561"/>
    </source>
</evidence>
<evidence type="ECO:0000256" key="3">
    <source>
        <dbReference type="SAM" id="SignalP"/>
    </source>
</evidence>
<evidence type="ECO:0000259" key="5">
    <source>
        <dbReference type="Pfam" id="PF08386"/>
    </source>
</evidence>
<evidence type="ECO:0000313" key="7">
    <source>
        <dbReference type="Proteomes" id="UP001143474"/>
    </source>
</evidence>
<reference evidence="6" key="2">
    <citation type="submission" date="2023-01" db="EMBL/GenBank/DDBJ databases">
        <authorList>
            <person name="Sun Q."/>
            <person name="Evtushenko L."/>
        </authorList>
    </citation>
    <scope>NUCLEOTIDE SEQUENCE</scope>
    <source>
        <strain evidence="6">VKM Ac-2007</strain>
    </source>
</reference>
<proteinExistence type="inferred from homology"/>
<dbReference type="AlphaFoldDB" id="A0A9W6HY52"/>
<name>A0A9W6HY52_9ACTN</name>
<dbReference type="InterPro" id="IPR013595">
    <property type="entry name" value="Pept_S33_TAP-like_C"/>
</dbReference>
<keyword evidence="2" id="KW-0378">Hydrolase</keyword>
<protein>
    <recommendedName>
        <fullName evidence="8">Alpha/beta hydrolase</fullName>
    </recommendedName>
</protein>
<evidence type="ECO:0000256" key="2">
    <source>
        <dbReference type="ARBA" id="ARBA00022801"/>
    </source>
</evidence>
<dbReference type="Gene3D" id="3.40.50.1820">
    <property type="entry name" value="alpha/beta hydrolase"/>
    <property type="match status" value="1"/>
</dbReference>
<evidence type="ECO:0008006" key="8">
    <source>
        <dbReference type="Google" id="ProtNLM"/>
    </source>
</evidence>
<comment type="caution">
    <text evidence="6">The sequence shown here is derived from an EMBL/GenBank/DDBJ whole genome shotgun (WGS) entry which is preliminary data.</text>
</comment>
<organism evidence="6 7">
    <name type="scientific">Streptosporangium carneum</name>
    <dbReference type="NCBI Taxonomy" id="47481"/>
    <lineage>
        <taxon>Bacteria</taxon>
        <taxon>Bacillati</taxon>
        <taxon>Actinomycetota</taxon>
        <taxon>Actinomycetes</taxon>
        <taxon>Streptosporangiales</taxon>
        <taxon>Streptosporangiaceae</taxon>
        <taxon>Streptosporangium</taxon>
    </lineage>
</organism>
<dbReference type="InterPro" id="IPR000073">
    <property type="entry name" value="AB_hydrolase_1"/>
</dbReference>
<sequence>MTLTSIVLALSTALSTTLSTLTPVSAQATPSWCPEIAGHRVECGTLDRPLVRGKPQLGDIAVAYARVVRRDETRAAKGTILVNPGGPGGQAIAQHATFTALLDGVLGDHDLLLVDPRGVGQSTPMTCGVPAAAAVTAPREELLRLVGQCGRALGPRAEGYTSAATADDLDAVRAALGVPKVVLYGISYGTYLLPVYAQRHPRTVQSVVLSAAYPIDLDPLGRESAQAVSSTMRRICGRGGSCDGERVLRDLARVAARLRAVPLRVPLQVGGETRTVVLTEDRLAQLVYSSASFAVGAVPSETPALGRLPRALDRAARGDDRELVALAAEMLSGDLAAFQDLDMGMAATVSCNDYPRPWPVEASVAERRRRFDRAVERARPGEFGVFSARGFATAQADAGDYCLRWPAKGTGRPYVSTGRLPDVPALVLNGDLDGITAEANGRKAAAQFPRGVFVAVPNVGHVSEFEPSGCVASIVTGFVREGRTGDTSCLAAIPPVKVVSP</sequence>
<feature type="chain" id="PRO_5040886650" description="Alpha/beta hydrolase" evidence="3">
    <location>
        <begin position="29"/>
        <end position="501"/>
    </location>
</feature>
<dbReference type="PANTHER" id="PTHR43248:SF25">
    <property type="entry name" value="AB HYDROLASE-1 DOMAIN-CONTAINING PROTEIN-RELATED"/>
    <property type="match status" value="1"/>
</dbReference>